<gene>
    <name evidence="2" type="ORF">BDA99DRAFT_541639</name>
</gene>
<name>A0AAD5P9K3_9FUNG</name>
<dbReference type="PROSITE" id="PS50181">
    <property type="entry name" value="FBOX"/>
    <property type="match status" value="1"/>
</dbReference>
<sequence>MTQRNLNLFTNRLPFDVVTEIFSLLEQHECLICLKVCRAWYNQVPQFTQEKWKRVQFWPKEKYDQNSTTGKISARQYDQGLQLVKRCLGSHVTSVKFNRFDNEKVLYKIMQMLIDTGCIQVETLEFYQCATFEKDTFLAFLRQIATSKQLTNLVLQFHKLTQNIASFLYEILQTCPNLTHITFVAHPQFFIHGNSNQGRRHPNDSNSEYSSIDDKSGITTAIQQQQSSSSSAVNTNAITNIFNSLIYMHINAYIPRDTLFEQILKKCPNLQYFFQPKWFGNNPLMKTKSVNIQLDQLVSCCPKLVSFVSECSYDYGPDEMVKQNVFQSSSTASHLLSNDHREKYDQNNNSRKKEFYHLAVSDFQKKDYIIRQLYNSRNTLKYLKLMTCLRPRRPDEDIPPMDNEWSTVFRDLEKMTQLQVLVLDRLNYDTDALIAFLNQCTVLETLVFRTPFTPFDGRMLRSLRTLPTLRTLCLDFFTINEPDQMKQGSTLASLLEHFPSLENLTILDKSFLTLLPLKEISINTLKNLKFLELNNPVVSEDDGNPSETLCTLFQRMTGSNYQGNSESPTLTASSMITKQESPRLEKIRIIDVPGVTSAVLLSISHFCMLKDIELKPNLRTWLPLLHENEKKGEDILFCFFNNLVKIGAPAERVILHPVKYLSYDALEAISQLTRLESLDMQGSGRCLQRHRSSPRELLTIDMKGFLLLLKKSPKLATLYFTHAQFLRQTEKNIVSDLLQPTLKKHGLFRKFNVSSPYPITSASTVFTLTRRPVYPLWQ</sequence>
<comment type="caution">
    <text evidence="2">The sequence shown here is derived from an EMBL/GenBank/DDBJ whole genome shotgun (WGS) entry which is preliminary data.</text>
</comment>
<dbReference type="Proteomes" id="UP001209540">
    <property type="component" value="Unassembled WGS sequence"/>
</dbReference>
<dbReference type="InterPro" id="IPR036047">
    <property type="entry name" value="F-box-like_dom_sf"/>
</dbReference>
<proteinExistence type="predicted"/>
<dbReference type="PANTHER" id="PTHR16134">
    <property type="entry name" value="F-BOX/TPR REPEAT PROTEIN POF3"/>
    <property type="match status" value="1"/>
</dbReference>
<evidence type="ECO:0000313" key="3">
    <source>
        <dbReference type="Proteomes" id="UP001209540"/>
    </source>
</evidence>
<keyword evidence="3" id="KW-1185">Reference proteome</keyword>
<dbReference type="AlphaFoldDB" id="A0AAD5P9K3"/>
<dbReference type="Gene3D" id="1.20.1280.50">
    <property type="match status" value="1"/>
</dbReference>
<reference evidence="2" key="1">
    <citation type="journal article" date="2022" name="IScience">
        <title>Evolution of zygomycete secretomes and the origins of terrestrial fungal ecologies.</title>
        <authorList>
            <person name="Chang Y."/>
            <person name="Wang Y."/>
            <person name="Mondo S."/>
            <person name="Ahrendt S."/>
            <person name="Andreopoulos W."/>
            <person name="Barry K."/>
            <person name="Beard J."/>
            <person name="Benny G.L."/>
            <person name="Blankenship S."/>
            <person name="Bonito G."/>
            <person name="Cuomo C."/>
            <person name="Desiro A."/>
            <person name="Gervers K.A."/>
            <person name="Hundley H."/>
            <person name="Kuo A."/>
            <person name="LaButti K."/>
            <person name="Lang B.F."/>
            <person name="Lipzen A."/>
            <person name="O'Donnell K."/>
            <person name="Pangilinan J."/>
            <person name="Reynolds N."/>
            <person name="Sandor L."/>
            <person name="Smith M.E."/>
            <person name="Tsang A."/>
            <person name="Grigoriev I.V."/>
            <person name="Stajich J.E."/>
            <person name="Spatafora J.W."/>
        </authorList>
    </citation>
    <scope>NUCLEOTIDE SEQUENCE</scope>
    <source>
        <strain evidence="2">RSA 2281</strain>
    </source>
</reference>
<dbReference type="SUPFAM" id="SSF81383">
    <property type="entry name" value="F-box domain"/>
    <property type="match status" value="1"/>
</dbReference>
<feature type="domain" description="F-box" evidence="1">
    <location>
        <begin position="7"/>
        <end position="55"/>
    </location>
</feature>
<evidence type="ECO:0000313" key="2">
    <source>
        <dbReference type="EMBL" id="KAI9250998.1"/>
    </source>
</evidence>
<dbReference type="EMBL" id="JAIXMP010000031">
    <property type="protein sequence ID" value="KAI9250998.1"/>
    <property type="molecule type" value="Genomic_DNA"/>
</dbReference>
<reference evidence="2" key="2">
    <citation type="submission" date="2023-02" db="EMBL/GenBank/DDBJ databases">
        <authorList>
            <consortium name="DOE Joint Genome Institute"/>
            <person name="Mondo S.J."/>
            <person name="Chang Y."/>
            <person name="Wang Y."/>
            <person name="Ahrendt S."/>
            <person name="Andreopoulos W."/>
            <person name="Barry K."/>
            <person name="Beard J."/>
            <person name="Benny G.L."/>
            <person name="Blankenship S."/>
            <person name="Bonito G."/>
            <person name="Cuomo C."/>
            <person name="Desiro A."/>
            <person name="Gervers K.A."/>
            <person name="Hundley H."/>
            <person name="Kuo A."/>
            <person name="LaButti K."/>
            <person name="Lang B.F."/>
            <person name="Lipzen A."/>
            <person name="O'Donnell K."/>
            <person name="Pangilinan J."/>
            <person name="Reynolds N."/>
            <person name="Sandor L."/>
            <person name="Smith M.W."/>
            <person name="Tsang A."/>
            <person name="Grigoriev I.V."/>
            <person name="Stajich J.E."/>
            <person name="Spatafora J.W."/>
        </authorList>
    </citation>
    <scope>NUCLEOTIDE SEQUENCE</scope>
    <source>
        <strain evidence="2">RSA 2281</strain>
    </source>
</reference>
<evidence type="ECO:0000259" key="1">
    <source>
        <dbReference type="PROSITE" id="PS50181"/>
    </source>
</evidence>
<dbReference type="PANTHER" id="PTHR16134:SF119">
    <property type="entry name" value="AT02038P-RELATED"/>
    <property type="match status" value="1"/>
</dbReference>
<organism evidence="2 3">
    <name type="scientific">Phascolomyces articulosus</name>
    <dbReference type="NCBI Taxonomy" id="60185"/>
    <lineage>
        <taxon>Eukaryota</taxon>
        <taxon>Fungi</taxon>
        <taxon>Fungi incertae sedis</taxon>
        <taxon>Mucoromycota</taxon>
        <taxon>Mucoromycotina</taxon>
        <taxon>Mucoromycetes</taxon>
        <taxon>Mucorales</taxon>
        <taxon>Lichtheimiaceae</taxon>
        <taxon>Phascolomyces</taxon>
    </lineage>
</organism>
<dbReference type="InterPro" id="IPR001810">
    <property type="entry name" value="F-box_dom"/>
</dbReference>
<dbReference type="SUPFAM" id="SSF52047">
    <property type="entry name" value="RNI-like"/>
    <property type="match status" value="1"/>
</dbReference>
<accession>A0AAD5P9K3</accession>
<dbReference type="InterPro" id="IPR032675">
    <property type="entry name" value="LRR_dom_sf"/>
</dbReference>
<dbReference type="Pfam" id="PF00646">
    <property type="entry name" value="F-box"/>
    <property type="match status" value="1"/>
</dbReference>
<dbReference type="Gene3D" id="3.80.10.10">
    <property type="entry name" value="Ribonuclease Inhibitor"/>
    <property type="match status" value="2"/>
</dbReference>
<protein>
    <recommendedName>
        <fullName evidence="1">F-box domain-containing protein</fullName>
    </recommendedName>
</protein>